<dbReference type="KEGG" id="tva:5468143"/>
<dbReference type="AlphaFoldDB" id="A2DAT4"/>
<feature type="domain" description="Protein kinase" evidence="1">
    <location>
        <begin position="16"/>
        <end position="270"/>
    </location>
</feature>
<evidence type="ECO:0000259" key="1">
    <source>
        <dbReference type="PROSITE" id="PS50011"/>
    </source>
</evidence>
<organism evidence="2 3">
    <name type="scientific">Trichomonas vaginalis (strain ATCC PRA-98 / G3)</name>
    <dbReference type="NCBI Taxonomy" id="412133"/>
    <lineage>
        <taxon>Eukaryota</taxon>
        <taxon>Metamonada</taxon>
        <taxon>Parabasalia</taxon>
        <taxon>Trichomonadida</taxon>
        <taxon>Trichomonadidae</taxon>
        <taxon>Trichomonas</taxon>
    </lineage>
</organism>
<dbReference type="InterPro" id="IPR008271">
    <property type="entry name" value="Ser/Thr_kinase_AS"/>
</dbReference>
<protein>
    <submittedName>
        <fullName evidence="2">AGC family protein kinase</fullName>
    </submittedName>
</protein>
<dbReference type="GO" id="GO:0005737">
    <property type="term" value="C:cytoplasm"/>
    <property type="evidence" value="ECO:0000318"/>
    <property type="project" value="GO_Central"/>
</dbReference>
<keyword evidence="2" id="KW-0808">Transferase</keyword>
<dbReference type="Pfam" id="PF00069">
    <property type="entry name" value="Pkinase"/>
    <property type="match status" value="1"/>
</dbReference>
<dbReference type="InterPro" id="IPR011009">
    <property type="entry name" value="Kinase-like_dom_sf"/>
</dbReference>
<dbReference type="OrthoDB" id="5337378at2759"/>
<accession>A2DAT4</accession>
<dbReference type="SUPFAM" id="SSF56112">
    <property type="entry name" value="Protein kinase-like (PK-like)"/>
    <property type="match status" value="1"/>
</dbReference>
<dbReference type="PROSITE" id="PS00108">
    <property type="entry name" value="PROTEIN_KINASE_ST"/>
    <property type="match status" value="1"/>
</dbReference>
<dbReference type="Proteomes" id="UP000001542">
    <property type="component" value="Unassembled WGS sequence"/>
</dbReference>
<dbReference type="RefSeq" id="XP_001583573.1">
    <property type="nucleotide sequence ID" value="XM_001583523.1"/>
</dbReference>
<dbReference type="VEuPathDB" id="TrichDB:TVAGG3_0812620"/>
<dbReference type="GO" id="GO:0044773">
    <property type="term" value="P:mitotic DNA damage checkpoint signaling"/>
    <property type="evidence" value="ECO:0000318"/>
    <property type="project" value="GO_Central"/>
</dbReference>
<dbReference type="GO" id="GO:0005524">
    <property type="term" value="F:ATP binding"/>
    <property type="evidence" value="ECO:0007669"/>
    <property type="project" value="InterPro"/>
</dbReference>
<dbReference type="PANTHER" id="PTHR44167:SF24">
    <property type="entry name" value="SERINE_THREONINE-PROTEIN KINASE CHK2"/>
    <property type="match status" value="1"/>
</dbReference>
<reference evidence="2" key="2">
    <citation type="journal article" date="2007" name="Science">
        <title>Draft genome sequence of the sexually transmitted pathogen Trichomonas vaginalis.</title>
        <authorList>
            <person name="Carlton J.M."/>
            <person name="Hirt R.P."/>
            <person name="Silva J.C."/>
            <person name="Delcher A.L."/>
            <person name="Schatz M."/>
            <person name="Zhao Q."/>
            <person name="Wortman J.R."/>
            <person name="Bidwell S.L."/>
            <person name="Alsmark U.C.M."/>
            <person name="Besteiro S."/>
            <person name="Sicheritz-Ponten T."/>
            <person name="Noel C.J."/>
            <person name="Dacks J.B."/>
            <person name="Foster P.G."/>
            <person name="Simillion C."/>
            <person name="Van de Peer Y."/>
            <person name="Miranda-Saavedra D."/>
            <person name="Barton G.J."/>
            <person name="Westrop G.D."/>
            <person name="Mueller S."/>
            <person name="Dessi D."/>
            <person name="Fiori P.L."/>
            <person name="Ren Q."/>
            <person name="Paulsen I."/>
            <person name="Zhang H."/>
            <person name="Bastida-Corcuera F.D."/>
            <person name="Simoes-Barbosa A."/>
            <person name="Brown M.T."/>
            <person name="Hayes R.D."/>
            <person name="Mukherjee M."/>
            <person name="Okumura C.Y."/>
            <person name="Schneider R."/>
            <person name="Smith A.J."/>
            <person name="Vanacova S."/>
            <person name="Villalvazo M."/>
            <person name="Haas B.J."/>
            <person name="Pertea M."/>
            <person name="Feldblyum T.V."/>
            <person name="Utterback T.R."/>
            <person name="Shu C.L."/>
            <person name="Osoegawa K."/>
            <person name="de Jong P.J."/>
            <person name="Hrdy I."/>
            <person name="Horvathova L."/>
            <person name="Zubacova Z."/>
            <person name="Dolezal P."/>
            <person name="Malik S.B."/>
            <person name="Logsdon J.M. Jr."/>
            <person name="Henze K."/>
            <person name="Gupta A."/>
            <person name="Wang C.C."/>
            <person name="Dunne R.L."/>
            <person name="Upcroft J.A."/>
            <person name="Upcroft P."/>
            <person name="White O."/>
            <person name="Salzberg S.L."/>
            <person name="Tang P."/>
            <person name="Chiu C.-H."/>
            <person name="Lee Y.-S."/>
            <person name="Embley T.M."/>
            <person name="Coombs G.H."/>
            <person name="Mottram J.C."/>
            <person name="Tachezy J."/>
            <person name="Fraser-Liggett C.M."/>
            <person name="Johnson P.J."/>
        </authorList>
    </citation>
    <scope>NUCLEOTIDE SEQUENCE [LARGE SCALE GENOMIC DNA]</scope>
    <source>
        <strain evidence="2">G3</strain>
    </source>
</reference>
<dbReference type="VEuPathDB" id="TrichDB:TVAG_036120"/>
<dbReference type="GO" id="GO:0005634">
    <property type="term" value="C:nucleus"/>
    <property type="evidence" value="ECO:0000318"/>
    <property type="project" value="GO_Central"/>
</dbReference>
<dbReference type="InParanoid" id="A2DAT4"/>
<reference evidence="2" key="1">
    <citation type="submission" date="2006-10" db="EMBL/GenBank/DDBJ databases">
        <authorList>
            <person name="Amadeo P."/>
            <person name="Zhao Q."/>
            <person name="Wortman J."/>
            <person name="Fraser-Liggett C."/>
            <person name="Carlton J."/>
        </authorList>
    </citation>
    <scope>NUCLEOTIDE SEQUENCE</scope>
    <source>
        <strain evidence="2">G3</strain>
    </source>
</reference>
<dbReference type="STRING" id="5722.A2DAT4"/>
<dbReference type="Gene3D" id="1.10.510.10">
    <property type="entry name" value="Transferase(Phosphotransferase) domain 1"/>
    <property type="match status" value="1"/>
</dbReference>
<keyword evidence="2" id="KW-0418">Kinase</keyword>
<name>A2DAT4_TRIV3</name>
<keyword evidence="3" id="KW-1185">Reference proteome</keyword>
<proteinExistence type="predicted"/>
<dbReference type="EMBL" id="DS113183">
    <property type="protein sequence ID" value="EAY22587.1"/>
    <property type="molecule type" value="Genomic_DNA"/>
</dbReference>
<evidence type="ECO:0000313" key="3">
    <source>
        <dbReference type="Proteomes" id="UP000001542"/>
    </source>
</evidence>
<dbReference type="SMR" id="A2DAT4"/>
<dbReference type="GO" id="GO:0004674">
    <property type="term" value="F:protein serine/threonine kinase activity"/>
    <property type="evidence" value="ECO:0000318"/>
    <property type="project" value="GO_Central"/>
</dbReference>
<dbReference type="PROSITE" id="PS50011">
    <property type="entry name" value="PROTEIN_KINASE_DOM"/>
    <property type="match status" value="1"/>
</dbReference>
<dbReference type="eggNOG" id="KOG0032">
    <property type="taxonomic scope" value="Eukaryota"/>
</dbReference>
<gene>
    <name evidence="2" type="ORF">TVAG_036120</name>
</gene>
<evidence type="ECO:0000313" key="2">
    <source>
        <dbReference type="EMBL" id="EAY22587.1"/>
    </source>
</evidence>
<dbReference type="InterPro" id="IPR000719">
    <property type="entry name" value="Prot_kinase_dom"/>
</dbReference>
<dbReference type="PANTHER" id="PTHR44167">
    <property type="entry name" value="OVARIAN-SPECIFIC SERINE/THREONINE-PROTEIN KINASE LOK-RELATED"/>
    <property type="match status" value="1"/>
</dbReference>
<sequence>MTLEKYVYPGRVINGFKVTSLCESTQNSSTFFGYNTSDEQQVVLKVYKNNPRKYLREIAYLEKFNSNFILKPIQTFDIVNNLKCSVFPRAQEKDLLDFLDKTPEFPIPEKKVRNIAYVLFKSVEYLNQNGVMHRDYKPENVVIMNSNLNVDDIKVIDLGMACEINDRLHQERVGSCYYAAPEVYDGAYSKECDIFSIGVTLCVACGGTVPFDCDSNKAMQASKKKRDYKLEGKIWNHFSNELKELIYKCLEPDPKKRITIDQIFSEYSSLWSLISN</sequence>